<evidence type="ECO:0000313" key="8">
    <source>
        <dbReference type="RefSeq" id="XP_028990865.1"/>
    </source>
</evidence>
<keyword evidence="3 5" id="KW-1133">Transmembrane helix</keyword>
<dbReference type="Proteomes" id="UP000515150">
    <property type="component" value="Chromosome 19"/>
</dbReference>
<evidence type="ECO:0000256" key="5">
    <source>
        <dbReference type="SAM" id="Phobius"/>
    </source>
</evidence>
<keyword evidence="2 5" id="KW-0812">Transmembrane</keyword>
<dbReference type="GO" id="GO:0005637">
    <property type="term" value="C:nuclear inner membrane"/>
    <property type="evidence" value="ECO:0007669"/>
    <property type="project" value="UniProtKB-SubCell"/>
</dbReference>
<gene>
    <name evidence="8" type="primary">LOC114846204</name>
</gene>
<keyword evidence="7" id="KW-1185">Reference proteome</keyword>
<proteinExistence type="predicted"/>
<dbReference type="Gene3D" id="2.60.120.260">
    <property type="entry name" value="Galactose-binding domain-like"/>
    <property type="match status" value="1"/>
</dbReference>
<dbReference type="AlphaFoldDB" id="A0A6P7LA05"/>
<organism evidence="7 8">
    <name type="scientific">Betta splendens</name>
    <name type="common">Siamese fighting fish</name>
    <dbReference type="NCBI Taxonomy" id="158456"/>
    <lineage>
        <taxon>Eukaryota</taxon>
        <taxon>Metazoa</taxon>
        <taxon>Chordata</taxon>
        <taxon>Craniata</taxon>
        <taxon>Vertebrata</taxon>
        <taxon>Euteleostomi</taxon>
        <taxon>Actinopterygii</taxon>
        <taxon>Neopterygii</taxon>
        <taxon>Teleostei</taxon>
        <taxon>Neoteleostei</taxon>
        <taxon>Acanthomorphata</taxon>
        <taxon>Anabantaria</taxon>
        <taxon>Anabantiformes</taxon>
        <taxon>Anabantoidei</taxon>
        <taxon>Osphronemidae</taxon>
        <taxon>Betta</taxon>
    </lineage>
</organism>
<dbReference type="Pfam" id="PF07738">
    <property type="entry name" value="Sad1_UNC"/>
    <property type="match status" value="1"/>
</dbReference>
<evidence type="ECO:0000313" key="7">
    <source>
        <dbReference type="Proteomes" id="UP000515150"/>
    </source>
</evidence>
<protein>
    <submittedName>
        <fullName evidence="8">Uncharacterized protein LOC114846204 isoform X2</fullName>
    </submittedName>
</protein>
<keyword evidence="4 5" id="KW-0472">Membrane</keyword>
<dbReference type="PANTHER" id="PTHR12911">
    <property type="entry name" value="SAD1/UNC-84-LIKE PROTEIN-RELATED"/>
    <property type="match status" value="1"/>
</dbReference>
<dbReference type="RefSeq" id="XP_028990865.1">
    <property type="nucleotide sequence ID" value="XM_029135032.3"/>
</dbReference>
<accession>A0A6P7LA05</accession>
<dbReference type="InterPro" id="IPR045119">
    <property type="entry name" value="SUN1-5"/>
</dbReference>
<evidence type="ECO:0000256" key="3">
    <source>
        <dbReference type="ARBA" id="ARBA00022989"/>
    </source>
</evidence>
<feature type="domain" description="SUN" evidence="6">
    <location>
        <begin position="1"/>
        <end position="251"/>
    </location>
</feature>
<name>A0A6P7LA05_BETSP</name>
<feature type="transmembrane region" description="Helical" evidence="5">
    <location>
        <begin position="89"/>
        <end position="107"/>
    </location>
</feature>
<reference evidence="8" key="1">
    <citation type="submission" date="2025-08" db="UniProtKB">
        <authorList>
            <consortium name="RefSeq"/>
        </authorList>
    </citation>
    <scope>IDENTIFICATION</scope>
</reference>
<comment type="subcellular location">
    <subcellularLocation>
        <location evidence="1">Nucleus inner membrane</location>
    </subcellularLocation>
</comment>
<dbReference type="PROSITE" id="PS51469">
    <property type="entry name" value="SUN"/>
    <property type="match status" value="1"/>
</dbReference>
<evidence type="ECO:0000256" key="1">
    <source>
        <dbReference type="ARBA" id="ARBA00004540"/>
    </source>
</evidence>
<evidence type="ECO:0000256" key="2">
    <source>
        <dbReference type="ARBA" id="ARBA00022692"/>
    </source>
</evidence>
<dbReference type="GO" id="GO:0043495">
    <property type="term" value="F:protein-membrane adaptor activity"/>
    <property type="evidence" value="ECO:0007669"/>
    <property type="project" value="TreeGrafter"/>
</dbReference>
<sequence length="252" mass="28846">MDTRSSRFSDTLRRSVRLQQTGYYTGQTPAICYKEILHKSPHRKIGHRNGMNQTTASVTENVQHNQDDGETGVIWTASMKVSSFSVKNVSCFFLMVLVSIGFTHMQFELLKLQQEVQPLRQQLDFLGSFFPLADTMANYALESQGAGILEHLSSQTYWPHRNSAVLWDRICYWQYSSETQRRVIQGMNSTNEEGTCLGTLVYNQDGASFQTFELSSQSKCIIRFVKLQIESNWGNTNNTCLYSFRVHGKLHV</sequence>
<dbReference type="GeneID" id="114846204"/>
<evidence type="ECO:0000256" key="4">
    <source>
        <dbReference type="ARBA" id="ARBA00023136"/>
    </source>
</evidence>
<dbReference type="PANTHER" id="PTHR12911:SF22">
    <property type="entry name" value="SUN DOMAIN-CONTAINING PROTEIN 2"/>
    <property type="match status" value="1"/>
</dbReference>
<evidence type="ECO:0000259" key="6">
    <source>
        <dbReference type="PROSITE" id="PS51469"/>
    </source>
</evidence>
<dbReference type="InterPro" id="IPR012919">
    <property type="entry name" value="SUN_dom"/>
</dbReference>
<dbReference type="GO" id="GO:0034993">
    <property type="term" value="C:meiotic nuclear membrane microtubule tethering complex"/>
    <property type="evidence" value="ECO:0007669"/>
    <property type="project" value="TreeGrafter"/>
</dbReference>